<keyword evidence="3" id="KW-1185">Reference proteome</keyword>
<evidence type="ECO:0000313" key="3">
    <source>
        <dbReference type="Proteomes" id="UP001321760"/>
    </source>
</evidence>
<gene>
    <name evidence="2" type="ORF">QBC34DRAFT_386922</name>
</gene>
<organism evidence="2 3">
    <name type="scientific">Podospora aff. communis PSN243</name>
    <dbReference type="NCBI Taxonomy" id="3040156"/>
    <lineage>
        <taxon>Eukaryota</taxon>
        <taxon>Fungi</taxon>
        <taxon>Dikarya</taxon>
        <taxon>Ascomycota</taxon>
        <taxon>Pezizomycotina</taxon>
        <taxon>Sordariomycetes</taxon>
        <taxon>Sordariomycetidae</taxon>
        <taxon>Sordariales</taxon>
        <taxon>Podosporaceae</taxon>
        <taxon>Podospora</taxon>
    </lineage>
</organism>
<name>A0AAV9G0P1_9PEZI</name>
<sequence length="198" mass="22084">MPKTYMENVEAVLLDCNSVVDQIGEAVKKNQANGVFTKTSWVMFGKSDVQKLRESLEAYKMALSLGMHAMTISTTHEIKNDTTTIRDQTDAIKVNTDAILARLDHIRSSNVPSKRKRIEEWMDDVTTLSKYAESIYEGTTLADSVIDSPAMSDVPFQTSDTTVVGPGTSNSNRPWDHNSDSDCPWFHTMKPLPPGSYF</sequence>
<protein>
    <recommendedName>
        <fullName evidence="4">Fungal N-terminal domain-containing protein</fullName>
    </recommendedName>
</protein>
<dbReference type="EMBL" id="MU866006">
    <property type="protein sequence ID" value="KAK4442819.1"/>
    <property type="molecule type" value="Genomic_DNA"/>
</dbReference>
<feature type="region of interest" description="Disordered" evidence="1">
    <location>
        <begin position="156"/>
        <end position="178"/>
    </location>
</feature>
<evidence type="ECO:0008006" key="4">
    <source>
        <dbReference type="Google" id="ProtNLM"/>
    </source>
</evidence>
<dbReference type="Proteomes" id="UP001321760">
    <property type="component" value="Unassembled WGS sequence"/>
</dbReference>
<feature type="compositionally biased region" description="Polar residues" evidence="1">
    <location>
        <begin position="156"/>
        <end position="173"/>
    </location>
</feature>
<proteinExistence type="predicted"/>
<comment type="caution">
    <text evidence="2">The sequence shown here is derived from an EMBL/GenBank/DDBJ whole genome shotgun (WGS) entry which is preliminary data.</text>
</comment>
<evidence type="ECO:0000313" key="2">
    <source>
        <dbReference type="EMBL" id="KAK4442819.1"/>
    </source>
</evidence>
<reference evidence="2" key="1">
    <citation type="journal article" date="2023" name="Mol. Phylogenet. Evol.">
        <title>Genome-scale phylogeny and comparative genomics of the fungal order Sordariales.</title>
        <authorList>
            <person name="Hensen N."/>
            <person name="Bonometti L."/>
            <person name="Westerberg I."/>
            <person name="Brannstrom I.O."/>
            <person name="Guillou S."/>
            <person name="Cros-Aarteil S."/>
            <person name="Calhoun S."/>
            <person name="Haridas S."/>
            <person name="Kuo A."/>
            <person name="Mondo S."/>
            <person name="Pangilinan J."/>
            <person name="Riley R."/>
            <person name="LaButti K."/>
            <person name="Andreopoulos B."/>
            <person name="Lipzen A."/>
            <person name="Chen C."/>
            <person name="Yan M."/>
            <person name="Daum C."/>
            <person name="Ng V."/>
            <person name="Clum A."/>
            <person name="Steindorff A."/>
            <person name="Ohm R.A."/>
            <person name="Martin F."/>
            <person name="Silar P."/>
            <person name="Natvig D.O."/>
            <person name="Lalanne C."/>
            <person name="Gautier V."/>
            <person name="Ament-Velasquez S.L."/>
            <person name="Kruys A."/>
            <person name="Hutchinson M.I."/>
            <person name="Powell A.J."/>
            <person name="Barry K."/>
            <person name="Miller A.N."/>
            <person name="Grigoriev I.V."/>
            <person name="Debuchy R."/>
            <person name="Gladieux P."/>
            <person name="Hiltunen Thoren M."/>
            <person name="Johannesson H."/>
        </authorList>
    </citation>
    <scope>NUCLEOTIDE SEQUENCE</scope>
    <source>
        <strain evidence="2">PSN243</strain>
    </source>
</reference>
<dbReference type="AlphaFoldDB" id="A0AAV9G0P1"/>
<evidence type="ECO:0000256" key="1">
    <source>
        <dbReference type="SAM" id="MobiDB-lite"/>
    </source>
</evidence>
<reference evidence="2" key="2">
    <citation type="submission" date="2023-05" db="EMBL/GenBank/DDBJ databases">
        <authorList>
            <consortium name="Lawrence Berkeley National Laboratory"/>
            <person name="Steindorff A."/>
            <person name="Hensen N."/>
            <person name="Bonometti L."/>
            <person name="Westerberg I."/>
            <person name="Brannstrom I.O."/>
            <person name="Guillou S."/>
            <person name="Cros-Aarteil S."/>
            <person name="Calhoun S."/>
            <person name="Haridas S."/>
            <person name="Kuo A."/>
            <person name="Mondo S."/>
            <person name="Pangilinan J."/>
            <person name="Riley R."/>
            <person name="Labutti K."/>
            <person name="Andreopoulos B."/>
            <person name="Lipzen A."/>
            <person name="Chen C."/>
            <person name="Yanf M."/>
            <person name="Daum C."/>
            <person name="Ng V."/>
            <person name="Clum A."/>
            <person name="Ohm R."/>
            <person name="Martin F."/>
            <person name="Silar P."/>
            <person name="Natvig D."/>
            <person name="Lalanne C."/>
            <person name="Gautier V."/>
            <person name="Ament-Velasquez S.L."/>
            <person name="Kruys A."/>
            <person name="Hutchinson M.I."/>
            <person name="Powell A.J."/>
            <person name="Barry K."/>
            <person name="Miller A.N."/>
            <person name="Grigoriev I.V."/>
            <person name="Debuchy R."/>
            <person name="Gladieux P."/>
            <person name="Thoren M.H."/>
            <person name="Johannesson H."/>
        </authorList>
    </citation>
    <scope>NUCLEOTIDE SEQUENCE</scope>
    <source>
        <strain evidence="2">PSN243</strain>
    </source>
</reference>
<accession>A0AAV9G0P1</accession>